<dbReference type="InterPro" id="IPR001130">
    <property type="entry name" value="TatD-like"/>
</dbReference>
<dbReference type="CDD" id="cd01310">
    <property type="entry name" value="TatD_DNAse"/>
    <property type="match status" value="1"/>
</dbReference>
<keyword evidence="1" id="KW-0479">Metal-binding</keyword>
<dbReference type="GO" id="GO:0046872">
    <property type="term" value="F:metal ion binding"/>
    <property type="evidence" value="ECO:0007669"/>
    <property type="project" value="UniProtKB-KW"/>
</dbReference>
<dbReference type="InterPro" id="IPR015991">
    <property type="entry name" value="TatD/YcfH-like"/>
</dbReference>
<dbReference type="NCBIfam" id="TIGR00010">
    <property type="entry name" value="YchF/TatD family DNA exonuclease"/>
    <property type="match status" value="1"/>
</dbReference>
<evidence type="ECO:0000256" key="2">
    <source>
        <dbReference type="ARBA" id="ARBA00022801"/>
    </source>
</evidence>
<accession>A0A3B0WKH4</accession>
<proteinExistence type="predicted"/>
<dbReference type="InterPro" id="IPR032466">
    <property type="entry name" value="Metal_Hydrolase"/>
</dbReference>
<dbReference type="PIRSF" id="PIRSF005902">
    <property type="entry name" value="DNase_TatD"/>
    <property type="match status" value="1"/>
</dbReference>
<evidence type="ECO:0000313" key="3">
    <source>
        <dbReference type="EMBL" id="VAW52803.1"/>
    </source>
</evidence>
<dbReference type="PANTHER" id="PTHR46124">
    <property type="entry name" value="D-AMINOACYL-TRNA DEACYLASE"/>
    <property type="match status" value="1"/>
</dbReference>
<dbReference type="GO" id="GO:0005829">
    <property type="term" value="C:cytosol"/>
    <property type="evidence" value="ECO:0007669"/>
    <property type="project" value="TreeGrafter"/>
</dbReference>
<gene>
    <name evidence="3" type="ORF">MNBD_GAMMA05-567</name>
</gene>
<dbReference type="InterPro" id="IPR018228">
    <property type="entry name" value="DNase_TatD-rel_CS"/>
</dbReference>
<dbReference type="Gene3D" id="3.20.20.140">
    <property type="entry name" value="Metal-dependent hydrolases"/>
    <property type="match status" value="1"/>
</dbReference>
<dbReference type="FunFam" id="3.20.20.140:FF:000005">
    <property type="entry name" value="TatD family hydrolase"/>
    <property type="match status" value="1"/>
</dbReference>
<dbReference type="PROSITE" id="PS01137">
    <property type="entry name" value="TATD_1"/>
    <property type="match status" value="1"/>
</dbReference>
<dbReference type="EMBL" id="UOFE01000030">
    <property type="protein sequence ID" value="VAW52803.1"/>
    <property type="molecule type" value="Genomic_DNA"/>
</dbReference>
<sequence length="258" mass="29418">MLVDSHCHLDCIDLSEFDNDFDKLISHTQNAGVEHMLCVSINLKQYPDMLEKVRPYPHISVSAGMHPMADESDEFTADYLTHLALDEKVVAIGETGLDYYYHKDNPEWQRERFRAHVKVANRVNKPLIIHTRDASEDTLSILRDGNAKQCGGVIHCFTETQNFANQVLELGFMISISGIVTFRNADALRAIAKTIPDDRLLIETDSPYLAPIPHRGKQNQPAYVQHVAEMLADIRNTSVEHIAEISRNNFYRLFELTR</sequence>
<name>A0A3B0WKH4_9ZZZZ</name>
<organism evidence="3">
    <name type="scientific">hydrothermal vent metagenome</name>
    <dbReference type="NCBI Taxonomy" id="652676"/>
    <lineage>
        <taxon>unclassified sequences</taxon>
        <taxon>metagenomes</taxon>
        <taxon>ecological metagenomes</taxon>
    </lineage>
</organism>
<evidence type="ECO:0000256" key="1">
    <source>
        <dbReference type="ARBA" id="ARBA00022723"/>
    </source>
</evidence>
<dbReference type="SUPFAM" id="SSF51556">
    <property type="entry name" value="Metallo-dependent hydrolases"/>
    <property type="match status" value="1"/>
</dbReference>
<dbReference type="GO" id="GO:0004536">
    <property type="term" value="F:DNA nuclease activity"/>
    <property type="evidence" value="ECO:0007669"/>
    <property type="project" value="InterPro"/>
</dbReference>
<dbReference type="Pfam" id="PF01026">
    <property type="entry name" value="TatD_DNase"/>
    <property type="match status" value="1"/>
</dbReference>
<protein>
    <submittedName>
        <fullName evidence="3">Uncharacterized metal-dependent hydrolase YcfH</fullName>
    </submittedName>
</protein>
<dbReference type="AlphaFoldDB" id="A0A3B0WKH4"/>
<dbReference type="PANTHER" id="PTHR46124:SF2">
    <property type="entry name" value="D-AMINOACYL-TRNA DEACYLASE"/>
    <property type="match status" value="1"/>
</dbReference>
<reference evidence="3" key="1">
    <citation type="submission" date="2018-06" db="EMBL/GenBank/DDBJ databases">
        <authorList>
            <person name="Zhirakovskaya E."/>
        </authorList>
    </citation>
    <scope>NUCLEOTIDE SEQUENCE</scope>
</reference>
<keyword evidence="2 3" id="KW-0378">Hydrolase</keyword>
<dbReference type="PROSITE" id="PS01090">
    <property type="entry name" value="TATD_2"/>
    <property type="match status" value="1"/>
</dbReference>
<dbReference type="GO" id="GO:0016788">
    <property type="term" value="F:hydrolase activity, acting on ester bonds"/>
    <property type="evidence" value="ECO:0007669"/>
    <property type="project" value="InterPro"/>
</dbReference>